<dbReference type="Pfam" id="PF01551">
    <property type="entry name" value="Peptidase_M23"/>
    <property type="match status" value="1"/>
</dbReference>
<evidence type="ECO:0000313" key="2">
    <source>
        <dbReference type="EMBL" id="MBZ4037832.1"/>
    </source>
</evidence>
<dbReference type="Proteomes" id="UP001139366">
    <property type="component" value="Unassembled WGS sequence"/>
</dbReference>
<gene>
    <name evidence="2" type="ORF">K6T82_23950</name>
</gene>
<reference evidence="2 3" key="1">
    <citation type="journal article" date="2023" name="Antonie Van Leeuwenhoek">
        <title>Flavobacterium potami sp. nov., a multi-metal resistance genes harbouring bacterium isolated from shallow river silt.</title>
        <authorList>
            <person name="Li S."/>
            <person name="Mao S."/>
            <person name="Mu W."/>
            <person name="Guo B."/>
            <person name="Li C."/>
            <person name="Zhu Q."/>
            <person name="Hou X."/>
            <person name="Zhao Y."/>
            <person name="Wei S."/>
            <person name="Liu H."/>
            <person name="Liu A."/>
        </authorList>
    </citation>
    <scope>NUCLEOTIDE SEQUENCE [LARGE SCALE GENOMIC DNA]</scope>
    <source>
        <strain evidence="2 3">17A</strain>
    </source>
</reference>
<accession>A0A9X1HGG6</accession>
<dbReference type="Gene3D" id="2.70.70.10">
    <property type="entry name" value="Glucose Permease (Domain IIA)"/>
    <property type="match status" value="1"/>
</dbReference>
<dbReference type="InterPro" id="IPR050570">
    <property type="entry name" value="Cell_wall_metabolism_enzyme"/>
</dbReference>
<dbReference type="GO" id="GO:0004222">
    <property type="term" value="F:metalloendopeptidase activity"/>
    <property type="evidence" value="ECO:0007669"/>
    <property type="project" value="TreeGrafter"/>
</dbReference>
<comment type="caution">
    <text evidence="2">The sequence shown here is derived from an EMBL/GenBank/DDBJ whole genome shotgun (WGS) entry which is preliminary data.</text>
</comment>
<dbReference type="PANTHER" id="PTHR21666:SF270">
    <property type="entry name" value="MUREIN HYDROLASE ACTIVATOR ENVC"/>
    <property type="match status" value="1"/>
</dbReference>
<dbReference type="PANTHER" id="PTHR21666">
    <property type="entry name" value="PEPTIDASE-RELATED"/>
    <property type="match status" value="1"/>
</dbReference>
<evidence type="ECO:0000313" key="3">
    <source>
        <dbReference type="Proteomes" id="UP001139366"/>
    </source>
</evidence>
<dbReference type="SUPFAM" id="SSF51261">
    <property type="entry name" value="Duplicated hybrid motif"/>
    <property type="match status" value="1"/>
</dbReference>
<dbReference type="InterPro" id="IPR016047">
    <property type="entry name" value="M23ase_b-sheet_dom"/>
</dbReference>
<dbReference type="RefSeq" id="WP_223711553.1">
    <property type="nucleotide sequence ID" value="NZ_JAINUY010000012.1"/>
</dbReference>
<keyword evidence="3" id="KW-1185">Reference proteome</keyword>
<feature type="domain" description="M23ase beta-sheet core" evidence="1">
    <location>
        <begin position="104"/>
        <end position="199"/>
    </location>
</feature>
<protein>
    <submittedName>
        <fullName evidence="2">M23 family metallopeptidase</fullName>
    </submittedName>
</protein>
<organism evidence="2 3">
    <name type="scientific">Flavobacterium potami</name>
    <dbReference type="NCBI Taxonomy" id="2872310"/>
    <lineage>
        <taxon>Bacteria</taxon>
        <taxon>Pseudomonadati</taxon>
        <taxon>Bacteroidota</taxon>
        <taxon>Flavobacteriia</taxon>
        <taxon>Flavobacteriales</taxon>
        <taxon>Flavobacteriaceae</taxon>
        <taxon>Flavobacterium</taxon>
    </lineage>
</organism>
<sequence>MHFLKKVFISGNLNKVLPFLVLFGFSNDCISQKKEVSASEKIEQYINLSSTPSDLKKIEIFENDFPEIFKYYPNINPINPKVKPGLSSGFSSKRLHPLEGDLKAHNGVDIVAKENTPVYASANGKVIKSKFFNGKAGHSVELSHKYGFKTRYFHLNLFIVKTGETVLKGQIIGYLGNTGGSTGYHLHYEILKNGKYINPKKFLHIGE</sequence>
<dbReference type="CDD" id="cd12797">
    <property type="entry name" value="M23_peptidase"/>
    <property type="match status" value="1"/>
</dbReference>
<evidence type="ECO:0000259" key="1">
    <source>
        <dbReference type="Pfam" id="PF01551"/>
    </source>
</evidence>
<dbReference type="EMBL" id="JAINUY010000012">
    <property type="protein sequence ID" value="MBZ4037832.1"/>
    <property type="molecule type" value="Genomic_DNA"/>
</dbReference>
<dbReference type="InterPro" id="IPR011055">
    <property type="entry name" value="Dup_hybrid_motif"/>
</dbReference>
<name>A0A9X1HGG6_9FLAO</name>
<proteinExistence type="predicted"/>
<dbReference type="AlphaFoldDB" id="A0A9X1HGG6"/>